<dbReference type="GO" id="GO:0008061">
    <property type="term" value="F:chitin binding"/>
    <property type="evidence" value="ECO:0007669"/>
    <property type="project" value="InterPro"/>
</dbReference>
<protein>
    <recommendedName>
        <fullName evidence="5">GH18 domain-containing protein</fullName>
    </recommendedName>
</protein>
<dbReference type="GO" id="GO:0005975">
    <property type="term" value="P:carbohydrate metabolic process"/>
    <property type="evidence" value="ECO:0007669"/>
    <property type="project" value="InterPro"/>
</dbReference>
<dbReference type="GO" id="GO:0004568">
    <property type="term" value="F:chitinase activity"/>
    <property type="evidence" value="ECO:0007669"/>
    <property type="project" value="UniProtKB-ARBA"/>
</dbReference>
<dbReference type="InterPro" id="IPR029070">
    <property type="entry name" value="Chitinase_insertion_sf"/>
</dbReference>
<keyword evidence="2" id="KW-1015">Disulfide bond</keyword>
<proteinExistence type="inferred from homology"/>
<dbReference type="InterPro" id="IPR001223">
    <property type="entry name" value="Glyco_hydro18_cat"/>
</dbReference>
<keyword evidence="3" id="KW-0326">Glycosidase</keyword>
<dbReference type="InterPro" id="IPR001579">
    <property type="entry name" value="Glyco_hydro_18_chit_AS"/>
</dbReference>
<dbReference type="AlphaFoldDB" id="A0A8C5TFW2"/>
<dbReference type="Ensembl" id="ENSMCST00000007499.1">
    <property type="protein sequence ID" value="ENSMCSP00000007323.1"/>
    <property type="gene ID" value="ENSMCSG00000005217.1"/>
</dbReference>
<dbReference type="PANTHER" id="PTHR11177:SF188">
    <property type="entry name" value="ACIDIC MAMMALIAN CHITINASE"/>
    <property type="match status" value="1"/>
</dbReference>
<evidence type="ECO:0000259" key="5">
    <source>
        <dbReference type="PROSITE" id="PS51910"/>
    </source>
</evidence>
<dbReference type="SUPFAM" id="SSF51445">
    <property type="entry name" value="(Trans)glycosidases"/>
    <property type="match status" value="1"/>
</dbReference>
<dbReference type="PROSITE" id="PS01095">
    <property type="entry name" value="GH18_1"/>
    <property type="match status" value="1"/>
</dbReference>
<evidence type="ECO:0000256" key="1">
    <source>
        <dbReference type="ARBA" id="ARBA00022801"/>
    </source>
</evidence>
<name>A0A8C5TFW2_9PASS</name>
<dbReference type="PROSITE" id="PS51910">
    <property type="entry name" value="GH18_2"/>
    <property type="match status" value="1"/>
</dbReference>
<evidence type="ECO:0000313" key="7">
    <source>
        <dbReference type="Proteomes" id="UP000694560"/>
    </source>
</evidence>
<sequence>WSSVPSCPGLVALALSLCCTAYVLTCYFTNWAQYRPGEGKFTPENIDPNLCTHLIYAFAGMNNNEITTYEWNDETLYKSFNGLKNQNKDLKTLLAIGGWNFGTQKFTTMVSTPQNRQTFIKSAIKFLRQYQFDGLDLDWEYPGSRGSPAQDKGLFTVLVKELLEAFEEEAKQTNQPRLMVTAAVAAGLSTIQAGYEIAEIGKYLDYIHVMTYDFHGSWERNTGENSPLFAGPADAGSLQEYAMNYWKSNGAPAEKLFTLQTRPTPSVGAPASGRWPRWTYTREGWNSGYYEVRAILHIPVSISAMVWALDMDDFTGVLQGRQITP</sequence>
<keyword evidence="7" id="KW-1185">Reference proteome</keyword>
<dbReference type="GO" id="GO:0006032">
    <property type="term" value="P:chitin catabolic process"/>
    <property type="evidence" value="ECO:0007669"/>
    <property type="project" value="UniProtKB-ARBA"/>
</dbReference>
<reference evidence="6" key="2">
    <citation type="submission" date="2025-09" db="UniProtKB">
        <authorList>
            <consortium name="Ensembl"/>
        </authorList>
    </citation>
    <scope>IDENTIFICATION</scope>
</reference>
<feature type="domain" description="GH18" evidence="5">
    <location>
        <begin position="22"/>
        <end position="325"/>
    </location>
</feature>
<dbReference type="InterPro" id="IPR011583">
    <property type="entry name" value="Chitinase_II/V-like_cat"/>
</dbReference>
<evidence type="ECO:0000256" key="4">
    <source>
        <dbReference type="RuleBase" id="RU004453"/>
    </source>
</evidence>
<evidence type="ECO:0000313" key="6">
    <source>
        <dbReference type="Ensembl" id="ENSMCSP00000007323.1"/>
    </source>
</evidence>
<dbReference type="Gene3D" id="3.10.50.10">
    <property type="match status" value="1"/>
</dbReference>
<comment type="similarity">
    <text evidence="4">Belongs to the glycosyl hydrolase 18 family.</text>
</comment>
<dbReference type="PANTHER" id="PTHR11177">
    <property type="entry name" value="CHITINASE"/>
    <property type="match status" value="1"/>
</dbReference>
<organism evidence="6 7">
    <name type="scientific">Malurus cyaneus samueli</name>
    <dbReference type="NCBI Taxonomy" id="2593467"/>
    <lineage>
        <taxon>Eukaryota</taxon>
        <taxon>Metazoa</taxon>
        <taxon>Chordata</taxon>
        <taxon>Craniata</taxon>
        <taxon>Vertebrata</taxon>
        <taxon>Euteleostomi</taxon>
        <taxon>Archelosauria</taxon>
        <taxon>Archosauria</taxon>
        <taxon>Dinosauria</taxon>
        <taxon>Saurischia</taxon>
        <taxon>Theropoda</taxon>
        <taxon>Coelurosauria</taxon>
        <taxon>Aves</taxon>
        <taxon>Neognathae</taxon>
        <taxon>Neoaves</taxon>
        <taxon>Telluraves</taxon>
        <taxon>Australaves</taxon>
        <taxon>Passeriformes</taxon>
        <taxon>Meliphagoidea</taxon>
        <taxon>Maluridae</taxon>
        <taxon>Malurus</taxon>
    </lineage>
</organism>
<reference evidence="6" key="1">
    <citation type="submission" date="2025-08" db="UniProtKB">
        <authorList>
            <consortium name="Ensembl"/>
        </authorList>
    </citation>
    <scope>IDENTIFICATION</scope>
</reference>
<dbReference type="SMART" id="SM00636">
    <property type="entry name" value="Glyco_18"/>
    <property type="match status" value="1"/>
</dbReference>
<dbReference type="InterPro" id="IPR017853">
    <property type="entry name" value="GH"/>
</dbReference>
<dbReference type="GO" id="GO:0005576">
    <property type="term" value="C:extracellular region"/>
    <property type="evidence" value="ECO:0007669"/>
    <property type="project" value="TreeGrafter"/>
</dbReference>
<dbReference type="Pfam" id="PF00704">
    <property type="entry name" value="Glyco_hydro_18"/>
    <property type="match status" value="1"/>
</dbReference>
<dbReference type="FunFam" id="3.20.20.80:FF:000007">
    <property type="entry name" value="Acidic mammalian chitinase"/>
    <property type="match status" value="1"/>
</dbReference>
<keyword evidence="1" id="KW-0378">Hydrolase</keyword>
<accession>A0A8C5TFW2</accession>
<evidence type="ECO:0000256" key="2">
    <source>
        <dbReference type="ARBA" id="ARBA00023157"/>
    </source>
</evidence>
<dbReference type="InterPro" id="IPR050314">
    <property type="entry name" value="Glycosyl_Hydrlase_18"/>
</dbReference>
<evidence type="ECO:0000256" key="3">
    <source>
        <dbReference type="ARBA" id="ARBA00023295"/>
    </source>
</evidence>
<dbReference type="Gene3D" id="3.20.20.80">
    <property type="entry name" value="Glycosidases"/>
    <property type="match status" value="1"/>
</dbReference>
<dbReference type="Proteomes" id="UP000694560">
    <property type="component" value="Unplaced"/>
</dbReference>